<dbReference type="PANTHER" id="PTHR11601">
    <property type="entry name" value="CYSTEINE DESULFURYLASE FAMILY MEMBER"/>
    <property type="match status" value="1"/>
</dbReference>
<dbReference type="InterPro" id="IPR016454">
    <property type="entry name" value="Cysteine_dSase"/>
</dbReference>
<comment type="similarity">
    <text evidence="3">Belongs to the class-V pyridoxal-phosphate-dependent aminotransferase family. NifS/IscS subfamily.</text>
</comment>
<dbReference type="PIRSF" id="PIRSF005572">
    <property type="entry name" value="NifS"/>
    <property type="match status" value="1"/>
</dbReference>
<dbReference type="Proteomes" id="UP000245125">
    <property type="component" value="Unassembled WGS sequence"/>
</dbReference>
<dbReference type="EC" id="2.8.1.7" evidence="4"/>
<dbReference type="GO" id="GO:0051536">
    <property type="term" value="F:iron-sulfur cluster binding"/>
    <property type="evidence" value="ECO:0007669"/>
    <property type="project" value="UniProtKB-KW"/>
</dbReference>
<accession>A0A2U3QEJ8</accession>
<keyword evidence="8" id="KW-0408">Iron</keyword>
<keyword evidence="14" id="KW-1185">Reference proteome</keyword>
<sequence>MIYIDNNATTPVDPEVSDAVFSSLKRDFGNPSSSHLAGRKAREAVEAARKEVADFLGCGADEVYFTSGGTESNNLAIIGSALFYKKGHVITSSIEHPSVLNACRHIEKMGFDVTYAGVDRDGIVDVGEIKRSLRKDTFLISVMHANNETGVIQPIEEIGAVAKAHGAAFHTDAAQSVGKMQFSLAAFPVDFMTVAAHKFYGPKGVGALYVKTGSHLLPLLFGAGHEKGLRPGTENVAGITGLGKASQIGKRDIKLRVSHTMRLRDLLIDNLSRLIPGVTLNGHKTLRLPNTANLNIPGISSNGLVEKIKDKVAISTGSACHSGEQVPSPVLKNMGLSDEDALSSVRLSVGKDNTEEEIVAAAGIIAAAVDELRRNAS</sequence>
<evidence type="ECO:0000313" key="14">
    <source>
        <dbReference type="Proteomes" id="UP000245125"/>
    </source>
</evidence>
<feature type="domain" description="Aminotransferase class V" evidence="12">
    <location>
        <begin position="2"/>
        <end position="358"/>
    </location>
</feature>
<keyword evidence="7" id="KW-0663">Pyridoxal phosphate</keyword>
<evidence type="ECO:0000256" key="1">
    <source>
        <dbReference type="ARBA" id="ARBA00001933"/>
    </source>
</evidence>
<keyword evidence="9" id="KW-0411">Iron-sulfur</keyword>
<dbReference type="AlphaFoldDB" id="A0A2U3QEJ8"/>
<dbReference type="EMBL" id="OUUY01000024">
    <property type="protein sequence ID" value="SPP99836.1"/>
    <property type="molecule type" value="Genomic_DNA"/>
</dbReference>
<evidence type="ECO:0000256" key="5">
    <source>
        <dbReference type="ARBA" id="ARBA00022679"/>
    </source>
</evidence>
<gene>
    <name evidence="13" type="primary">iscS</name>
    <name evidence="13" type="ORF">NBG4_120043</name>
</gene>
<dbReference type="Pfam" id="PF00266">
    <property type="entry name" value="Aminotran_5"/>
    <property type="match status" value="1"/>
</dbReference>
<evidence type="ECO:0000256" key="3">
    <source>
        <dbReference type="ARBA" id="ARBA00006490"/>
    </source>
</evidence>
<keyword evidence="6" id="KW-0479">Metal-binding</keyword>
<comment type="function">
    <text evidence="2">Catalyzes the removal of elemental sulfur atoms from cysteine to produce alanine. Seems to participate in the biosynthesis of the nitrogenase metalloclusters by providing the inorganic sulfur required for the Fe-S core formation.</text>
</comment>
<evidence type="ECO:0000313" key="13">
    <source>
        <dbReference type="EMBL" id="SPP99836.1"/>
    </source>
</evidence>
<dbReference type="PROSITE" id="PS00595">
    <property type="entry name" value="AA_TRANSFER_CLASS_5"/>
    <property type="match status" value="1"/>
</dbReference>
<protein>
    <recommendedName>
        <fullName evidence="4">cysteine desulfurase</fullName>
        <ecNumber evidence="4">2.8.1.7</ecNumber>
    </recommendedName>
</protein>
<evidence type="ECO:0000256" key="8">
    <source>
        <dbReference type="ARBA" id="ARBA00023004"/>
    </source>
</evidence>
<evidence type="ECO:0000256" key="2">
    <source>
        <dbReference type="ARBA" id="ARBA00003120"/>
    </source>
</evidence>
<dbReference type="SUPFAM" id="SSF53383">
    <property type="entry name" value="PLP-dependent transferases"/>
    <property type="match status" value="1"/>
</dbReference>
<dbReference type="GO" id="GO:0031071">
    <property type="term" value="F:cysteine desulfurase activity"/>
    <property type="evidence" value="ECO:0007669"/>
    <property type="project" value="UniProtKB-EC"/>
</dbReference>
<evidence type="ECO:0000256" key="11">
    <source>
        <dbReference type="RuleBase" id="RU004504"/>
    </source>
</evidence>
<evidence type="ECO:0000256" key="4">
    <source>
        <dbReference type="ARBA" id="ARBA00012239"/>
    </source>
</evidence>
<evidence type="ECO:0000256" key="6">
    <source>
        <dbReference type="ARBA" id="ARBA00022723"/>
    </source>
</evidence>
<dbReference type="InterPro" id="IPR020578">
    <property type="entry name" value="Aminotrans_V_PyrdxlP_BS"/>
</dbReference>
<dbReference type="InterPro" id="IPR015421">
    <property type="entry name" value="PyrdxlP-dep_Trfase_major"/>
</dbReference>
<comment type="catalytic activity">
    <reaction evidence="10">
        <text>(sulfur carrier)-H + L-cysteine = (sulfur carrier)-SH + L-alanine</text>
        <dbReference type="Rhea" id="RHEA:43892"/>
        <dbReference type="Rhea" id="RHEA-COMP:14737"/>
        <dbReference type="Rhea" id="RHEA-COMP:14739"/>
        <dbReference type="ChEBI" id="CHEBI:29917"/>
        <dbReference type="ChEBI" id="CHEBI:35235"/>
        <dbReference type="ChEBI" id="CHEBI:57972"/>
        <dbReference type="ChEBI" id="CHEBI:64428"/>
        <dbReference type="EC" id="2.8.1.7"/>
    </reaction>
</comment>
<evidence type="ECO:0000259" key="12">
    <source>
        <dbReference type="Pfam" id="PF00266"/>
    </source>
</evidence>
<dbReference type="OrthoDB" id="9808002at2"/>
<comment type="cofactor">
    <cofactor evidence="1 11">
        <name>pyridoxal 5'-phosphate</name>
        <dbReference type="ChEBI" id="CHEBI:597326"/>
    </cofactor>
</comment>
<evidence type="ECO:0000256" key="9">
    <source>
        <dbReference type="ARBA" id="ARBA00023014"/>
    </source>
</evidence>
<dbReference type="GO" id="GO:0046872">
    <property type="term" value="F:metal ion binding"/>
    <property type="evidence" value="ECO:0007669"/>
    <property type="project" value="UniProtKB-KW"/>
</dbReference>
<dbReference type="NCBIfam" id="NF002806">
    <property type="entry name" value="PRK02948.1"/>
    <property type="match status" value="1"/>
</dbReference>
<reference evidence="14" key="1">
    <citation type="submission" date="2018-03" db="EMBL/GenBank/DDBJ databases">
        <authorList>
            <person name="Zecchin S."/>
        </authorList>
    </citation>
    <scope>NUCLEOTIDE SEQUENCE [LARGE SCALE GENOMIC DNA]</scope>
</reference>
<evidence type="ECO:0000256" key="10">
    <source>
        <dbReference type="ARBA" id="ARBA00050776"/>
    </source>
</evidence>
<dbReference type="InterPro" id="IPR000192">
    <property type="entry name" value="Aminotrans_V_dom"/>
</dbReference>
<evidence type="ECO:0000256" key="7">
    <source>
        <dbReference type="ARBA" id="ARBA00022898"/>
    </source>
</evidence>
<dbReference type="FunFam" id="3.40.640.10:FF:000084">
    <property type="entry name" value="IscS-like cysteine desulfurase"/>
    <property type="match status" value="1"/>
</dbReference>
<dbReference type="Gene3D" id="3.40.640.10">
    <property type="entry name" value="Type I PLP-dependent aspartate aminotransferase-like (Major domain)"/>
    <property type="match status" value="1"/>
</dbReference>
<keyword evidence="5 13" id="KW-0808">Transferase</keyword>
<dbReference type="InterPro" id="IPR015424">
    <property type="entry name" value="PyrdxlP-dep_Trfase"/>
</dbReference>
<organism evidence="13 14">
    <name type="scientific">Candidatus Sulfobium mesophilum</name>
    <dbReference type="NCBI Taxonomy" id="2016548"/>
    <lineage>
        <taxon>Bacteria</taxon>
        <taxon>Pseudomonadati</taxon>
        <taxon>Nitrospirota</taxon>
        <taxon>Nitrospiria</taxon>
        <taxon>Nitrospirales</taxon>
        <taxon>Nitrospiraceae</taxon>
        <taxon>Candidatus Sulfobium</taxon>
    </lineage>
</organism>
<name>A0A2U3QEJ8_9BACT</name>
<proteinExistence type="inferred from homology"/>
<dbReference type="PANTHER" id="PTHR11601:SF34">
    <property type="entry name" value="CYSTEINE DESULFURASE"/>
    <property type="match status" value="1"/>
</dbReference>
<dbReference type="Gene3D" id="3.90.1150.10">
    <property type="entry name" value="Aspartate Aminotransferase, domain 1"/>
    <property type="match status" value="1"/>
</dbReference>
<dbReference type="InterPro" id="IPR015422">
    <property type="entry name" value="PyrdxlP-dep_Trfase_small"/>
</dbReference>